<name>A0A2P4Y3U3_9STRA</name>
<evidence type="ECO:0000313" key="2">
    <source>
        <dbReference type="Proteomes" id="UP000237271"/>
    </source>
</evidence>
<dbReference type="AlphaFoldDB" id="A0A2P4Y3U3"/>
<sequence length="70" mass="8018">MQRLEVRSAEERKRLQKEHADFLAGYRDADADFDVEYSSPPALTPRPFPLPPTGKDVAHLKAQKRLISQQ</sequence>
<dbReference type="Proteomes" id="UP000237271">
    <property type="component" value="Unassembled WGS sequence"/>
</dbReference>
<protein>
    <submittedName>
        <fullName evidence="1">Uncharacterized protein</fullName>
    </submittedName>
</protein>
<accession>A0A2P4Y3U3</accession>
<reference evidence="1 2" key="1">
    <citation type="journal article" date="2017" name="Genome Biol. Evol.">
        <title>Phytophthora megakarya and P. palmivora, closely related causal agents of cacao black pod rot, underwent increases in genome sizes and gene numbers by different mechanisms.</title>
        <authorList>
            <person name="Ali S.S."/>
            <person name="Shao J."/>
            <person name="Lary D.J."/>
            <person name="Kronmiller B."/>
            <person name="Shen D."/>
            <person name="Strem M.D."/>
            <person name="Amoako-Attah I."/>
            <person name="Akrofi A.Y."/>
            <person name="Begoude B.A."/>
            <person name="Ten Hoopen G.M."/>
            <person name="Coulibaly K."/>
            <person name="Kebe B.I."/>
            <person name="Melnick R.L."/>
            <person name="Guiltinan M.J."/>
            <person name="Tyler B.M."/>
            <person name="Meinhardt L.W."/>
            <person name="Bailey B.A."/>
        </authorList>
    </citation>
    <scope>NUCLEOTIDE SEQUENCE [LARGE SCALE GENOMIC DNA]</scope>
    <source>
        <strain evidence="2">sbr112.9</strain>
    </source>
</reference>
<evidence type="ECO:0000313" key="1">
    <source>
        <dbReference type="EMBL" id="POM72484.1"/>
    </source>
</evidence>
<dbReference type="EMBL" id="NCKW01005737">
    <property type="protein sequence ID" value="POM72484.1"/>
    <property type="molecule type" value="Genomic_DNA"/>
</dbReference>
<comment type="caution">
    <text evidence="1">The sequence shown here is derived from an EMBL/GenBank/DDBJ whole genome shotgun (WGS) entry which is preliminary data.</text>
</comment>
<organism evidence="1 2">
    <name type="scientific">Phytophthora palmivora</name>
    <dbReference type="NCBI Taxonomy" id="4796"/>
    <lineage>
        <taxon>Eukaryota</taxon>
        <taxon>Sar</taxon>
        <taxon>Stramenopiles</taxon>
        <taxon>Oomycota</taxon>
        <taxon>Peronosporomycetes</taxon>
        <taxon>Peronosporales</taxon>
        <taxon>Peronosporaceae</taxon>
        <taxon>Phytophthora</taxon>
    </lineage>
</organism>
<proteinExistence type="predicted"/>
<gene>
    <name evidence="1" type="ORF">PHPALM_10792</name>
</gene>
<dbReference type="OrthoDB" id="129196at2759"/>
<keyword evidence="2" id="KW-1185">Reference proteome</keyword>